<evidence type="ECO:0000313" key="3">
    <source>
        <dbReference type="EMBL" id="RHZ63089.1"/>
    </source>
</evidence>
<accession>A0A397HJB7</accession>
<proteinExistence type="predicted"/>
<dbReference type="STRING" id="41047.A0A397HJB7"/>
<comment type="caution">
    <text evidence="3">The sequence shown here is derived from an EMBL/GenBank/DDBJ whole genome shotgun (WGS) entry which is preliminary data.</text>
</comment>
<dbReference type="Proteomes" id="UP000215305">
    <property type="component" value="Unassembled WGS sequence"/>
</dbReference>
<protein>
    <recommendedName>
        <fullName evidence="5">Peroxin 26</fullName>
    </recommendedName>
</protein>
<gene>
    <name evidence="3" type="ORF">CDV56_109130</name>
</gene>
<dbReference type="OrthoDB" id="3981028at2759"/>
<keyword evidence="4" id="KW-1185">Reference proteome</keyword>
<reference evidence="3" key="1">
    <citation type="submission" date="2018-08" db="EMBL/GenBank/DDBJ databases">
        <title>Draft genome sequence of azole-resistant Aspergillus thermomutatus (Neosartorya pseudofischeri) strain HMR AF 39, isolated from a human nasal aspirate.</title>
        <authorList>
            <person name="Parent-Michaud M."/>
            <person name="Dufresne P.J."/>
            <person name="Fournier E."/>
            <person name="Martineau C."/>
            <person name="Moreira S."/>
            <person name="Perkins V."/>
            <person name="De Repentigny L."/>
            <person name="Dufresne S.F."/>
        </authorList>
    </citation>
    <scope>NUCLEOTIDE SEQUENCE [LARGE SCALE GENOMIC DNA]</scope>
    <source>
        <strain evidence="3">HMR AF 39</strain>
    </source>
</reference>
<keyword evidence="2" id="KW-0812">Transmembrane</keyword>
<dbReference type="EMBL" id="NKHU02000032">
    <property type="protein sequence ID" value="RHZ63089.1"/>
    <property type="molecule type" value="Genomic_DNA"/>
</dbReference>
<dbReference type="AlphaFoldDB" id="A0A397HJB7"/>
<feature type="compositionally biased region" description="Low complexity" evidence="1">
    <location>
        <begin position="9"/>
        <end position="23"/>
    </location>
</feature>
<evidence type="ECO:0000256" key="2">
    <source>
        <dbReference type="SAM" id="Phobius"/>
    </source>
</evidence>
<sequence>MAEDGSYMSTSQSQLSSSTSSLSPSKLCSRTYKKASGLFLTRRLPEALAALEPAITVPQIHDERYVNGDDSTPPIASAQSTWRIKVWNLYITLLSSIVDLGPEEGKNQFGQKEWKSISSQVRDGQIWETVVQTGYRGLEGSVDAEVIYNLATLLLNHSASQALNQQRLETYLSSYGQPNLDIAEHLRNSPSQHSHPGPTGGTDTPKDLAARVRIIELFTLHVLPRNEEWDYAREFINMSEVLDEERKDVFLQTLEGIKEEKEQGELRAAALQREKDAELERQMREEERQRAEEAAAAERLEQKNHRRNNSKVDYGFEKSRPNGTSKAKAGKPTDKTSGSKSTSSGRTALSPPASSKNVKKTDKPVRSNRALANVLRNILQYISKTVAGNPLSIARTLLFMLGIIVALSRQNIREKIRKITGSGWQKIKGTVGMGVKVSYI</sequence>
<feature type="compositionally biased region" description="Low complexity" evidence="1">
    <location>
        <begin position="335"/>
        <end position="345"/>
    </location>
</feature>
<evidence type="ECO:0000256" key="1">
    <source>
        <dbReference type="SAM" id="MobiDB-lite"/>
    </source>
</evidence>
<dbReference type="RefSeq" id="XP_026617056.1">
    <property type="nucleotide sequence ID" value="XM_026762749.1"/>
</dbReference>
<feature type="region of interest" description="Disordered" evidence="1">
    <location>
        <begin position="264"/>
        <end position="365"/>
    </location>
</feature>
<evidence type="ECO:0000313" key="4">
    <source>
        <dbReference type="Proteomes" id="UP000215305"/>
    </source>
</evidence>
<keyword evidence="2" id="KW-1133">Transmembrane helix</keyword>
<feature type="region of interest" description="Disordered" evidence="1">
    <location>
        <begin position="187"/>
        <end position="206"/>
    </location>
</feature>
<organism evidence="3 4">
    <name type="scientific">Aspergillus thermomutatus</name>
    <name type="common">Neosartorya pseudofischeri</name>
    <dbReference type="NCBI Taxonomy" id="41047"/>
    <lineage>
        <taxon>Eukaryota</taxon>
        <taxon>Fungi</taxon>
        <taxon>Dikarya</taxon>
        <taxon>Ascomycota</taxon>
        <taxon>Pezizomycotina</taxon>
        <taxon>Eurotiomycetes</taxon>
        <taxon>Eurotiomycetidae</taxon>
        <taxon>Eurotiales</taxon>
        <taxon>Aspergillaceae</taxon>
        <taxon>Aspergillus</taxon>
        <taxon>Aspergillus subgen. Fumigati</taxon>
    </lineage>
</organism>
<feature type="region of interest" description="Disordered" evidence="1">
    <location>
        <begin position="1"/>
        <end position="25"/>
    </location>
</feature>
<keyword evidence="2" id="KW-0472">Membrane</keyword>
<dbReference type="VEuPathDB" id="FungiDB:CDV56_109130"/>
<feature type="transmembrane region" description="Helical" evidence="2">
    <location>
        <begin position="391"/>
        <end position="408"/>
    </location>
</feature>
<dbReference type="GeneID" id="38131104"/>
<name>A0A397HJB7_ASPTH</name>
<feature type="compositionally biased region" description="Basic and acidic residues" evidence="1">
    <location>
        <begin position="272"/>
        <end position="303"/>
    </location>
</feature>
<evidence type="ECO:0008006" key="5">
    <source>
        <dbReference type="Google" id="ProtNLM"/>
    </source>
</evidence>